<keyword evidence="6" id="KW-0256">Endoplasmic reticulum</keyword>
<reference evidence="11" key="1">
    <citation type="submission" date="2017-09" db="EMBL/GenBank/DDBJ databases">
        <title>Depth-based differentiation of microbial function through sediment-hosted aquifers and enrichment of novel symbionts in the deep terrestrial subsurface.</title>
        <authorList>
            <person name="Probst A.J."/>
            <person name="Ladd B."/>
            <person name="Jarett J.K."/>
            <person name="Geller-Mcgrath D.E."/>
            <person name="Sieber C.M.K."/>
            <person name="Emerson J.B."/>
            <person name="Anantharaman K."/>
            <person name="Thomas B.C."/>
            <person name="Malmstrom R."/>
            <person name="Stieglmeier M."/>
            <person name="Klingl A."/>
            <person name="Woyke T."/>
            <person name="Ryan C.M."/>
            <person name="Banfield J.F."/>
        </authorList>
    </citation>
    <scope>NUCLEOTIDE SEQUENCE [LARGE SCALE GENOMIC DNA]</scope>
</reference>
<name>A0A2M6YRU9_9BACT</name>
<evidence type="ECO:0000256" key="5">
    <source>
        <dbReference type="ARBA" id="ARBA00022692"/>
    </source>
</evidence>
<keyword evidence="7 9" id="KW-1133">Transmembrane helix</keyword>
<dbReference type="PANTHER" id="PTHR12989:SF10">
    <property type="entry name" value="DOL-P-GLC:GLC(2)MAN(9)GLCNAC(2)-PP-DOL ALPHA-1,2-GLUCOSYLTRANSFERASE-RELATED"/>
    <property type="match status" value="1"/>
</dbReference>
<dbReference type="PANTHER" id="PTHR12989">
    <property type="entry name" value="ALPHA-1,2-GLUCOSYLTRANSFERASE ALG10"/>
    <property type="match status" value="1"/>
</dbReference>
<feature type="transmembrane region" description="Helical" evidence="9">
    <location>
        <begin position="15"/>
        <end position="33"/>
    </location>
</feature>
<gene>
    <name evidence="10" type="ORF">COT03_00835</name>
</gene>
<protein>
    <recommendedName>
        <fullName evidence="12">Glycosyltransferase RgtA/B/C/D-like domain-containing protein</fullName>
    </recommendedName>
</protein>
<evidence type="ECO:0000256" key="4">
    <source>
        <dbReference type="ARBA" id="ARBA00022679"/>
    </source>
</evidence>
<accession>A0A2M6YRU9</accession>
<dbReference type="GO" id="GO:0006488">
    <property type="term" value="P:dolichol-linked oligosaccharide biosynthetic process"/>
    <property type="evidence" value="ECO:0007669"/>
    <property type="project" value="InterPro"/>
</dbReference>
<feature type="transmembrane region" description="Helical" evidence="9">
    <location>
        <begin position="90"/>
        <end position="109"/>
    </location>
</feature>
<feature type="transmembrane region" description="Helical" evidence="9">
    <location>
        <begin position="350"/>
        <end position="368"/>
    </location>
</feature>
<evidence type="ECO:0000313" key="11">
    <source>
        <dbReference type="Proteomes" id="UP000229502"/>
    </source>
</evidence>
<organism evidence="10 11">
    <name type="scientific">Candidatus Shapirobacteria bacterium CG07_land_8_20_14_0_80_39_18</name>
    <dbReference type="NCBI Taxonomy" id="1974882"/>
    <lineage>
        <taxon>Bacteria</taxon>
        <taxon>Candidatus Shapironibacteriota</taxon>
    </lineage>
</organism>
<dbReference type="Proteomes" id="UP000229502">
    <property type="component" value="Unassembled WGS sequence"/>
</dbReference>
<evidence type="ECO:0000256" key="9">
    <source>
        <dbReference type="SAM" id="Phobius"/>
    </source>
</evidence>
<dbReference type="EMBL" id="PEWZ01000045">
    <property type="protein sequence ID" value="PIU35971.1"/>
    <property type="molecule type" value="Genomic_DNA"/>
</dbReference>
<proteinExistence type="predicted"/>
<feature type="transmembrane region" description="Helical" evidence="9">
    <location>
        <begin position="204"/>
        <end position="224"/>
    </location>
</feature>
<keyword evidence="5 9" id="KW-0812">Transmembrane</keyword>
<keyword evidence="8 9" id="KW-0472">Membrane</keyword>
<sequence length="417" mass="49322">MLFSDKIKKVKKIKFPPWVFVILAVMSTGFFFIQNKPYFIDESPHLGLIKKMAEFNFSRDTFEIAAMFPFYHLVLGLLSRVTGSLSLSSLRFISTIFSFFSVLVFYLIAKQIESKNAVLKTFQYLFLPILFIFFFLVYTDAFSLLLILLSFYFLNKERYKTSGLFGLFSVLTRQNNIIWLAFFVLLMIMKNFKSDFNKKSMIKFLSDAAVFILIFFGFGVFVILNNGFVLSGMKEIHPLSIHFSNLFLFLLFQFILFLPLNIANFPKIFKVSIRIFRKRPWIVFPIGIFFIFYIFAFKVDHPFNQNTIDYFLRNRILAYITGSDLTKSFFFIPIFYSILSLAVSEFNKKIYYFIYPFILINLCLFWLVEPRYYLVPFVFFLLFKKQKSLLVEGLNIIIFMILSGWIVWGAISQKFFL</sequence>
<dbReference type="GO" id="GO:0106073">
    <property type="term" value="F:dolichyl pyrophosphate Glc2Man9GlcNAc2 alpha-1,2-glucosyltransferase activity"/>
    <property type="evidence" value="ECO:0007669"/>
    <property type="project" value="InterPro"/>
</dbReference>
<keyword evidence="4" id="KW-0808">Transferase</keyword>
<comment type="caution">
    <text evidence="10">The sequence shown here is derived from an EMBL/GenBank/DDBJ whole genome shotgun (WGS) entry which is preliminary data.</text>
</comment>
<evidence type="ECO:0000256" key="3">
    <source>
        <dbReference type="ARBA" id="ARBA00022676"/>
    </source>
</evidence>
<evidence type="ECO:0000256" key="6">
    <source>
        <dbReference type="ARBA" id="ARBA00022824"/>
    </source>
</evidence>
<comment type="pathway">
    <text evidence="2">Protein modification; protein glycosylation.</text>
</comment>
<feature type="transmembrane region" description="Helical" evidence="9">
    <location>
        <begin position="388"/>
        <end position="411"/>
    </location>
</feature>
<feature type="transmembrane region" description="Helical" evidence="9">
    <location>
        <begin position="279"/>
        <end position="296"/>
    </location>
</feature>
<evidence type="ECO:0000256" key="7">
    <source>
        <dbReference type="ARBA" id="ARBA00022989"/>
    </source>
</evidence>
<feature type="transmembrane region" description="Helical" evidence="9">
    <location>
        <begin position="121"/>
        <end position="154"/>
    </location>
</feature>
<evidence type="ECO:0008006" key="12">
    <source>
        <dbReference type="Google" id="ProtNLM"/>
    </source>
</evidence>
<feature type="transmembrane region" description="Helical" evidence="9">
    <location>
        <begin position="174"/>
        <end position="192"/>
    </location>
</feature>
<evidence type="ECO:0000256" key="8">
    <source>
        <dbReference type="ARBA" id="ARBA00023136"/>
    </source>
</evidence>
<feature type="transmembrane region" description="Helical" evidence="9">
    <location>
        <begin position="61"/>
        <end position="78"/>
    </location>
</feature>
<dbReference type="AlphaFoldDB" id="A0A2M6YRU9"/>
<feature type="transmembrane region" description="Helical" evidence="9">
    <location>
        <begin position="236"/>
        <end position="258"/>
    </location>
</feature>
<dbReference type="Pfam" id="PF04922">
    <property type="entry name" value="DIE2_ALG10"/>
    <property type="match status" value="1"/>
</dbReference>
<evidence type="ECO:0000313" key="10">
    <source>
        <dbReference type="EMBL" id="PIU35971.1"/>
    </source>
</evidence>
<feature type="transmembrane region" description="Helical" evidence="9">
    <location>
        <begin position="316"/>
        <end position="338"/>
    </location>
</feature>
<evidence type="ECO:0000256" key="2">
    <source>
        <dbReference type="ARBA" id="ARBA00004922"/>
    </source>
</evidence>
<evidence type="ECO:0000256" key="1">
    <source>
        <dbReference type="ARBA" id="ARBA00004477"/>
    </source>
</evidence>
<dbReference type="InterPro" id="IPR016900">
    <property type="entry name" value="Alg10"/>
</dbReference>
<keyword evidence="3" id="KW-0328">Glycosyltransferase</keyword>
<comment type="subcellular location">
    <subcellularLocation>
        <location evidence="1">Endoplasmic reticulum membrane</location>
        <topology evidence="1">Multi-pass membrane protein</topology>
    </subcellularLocation>
</comment>